<dbReference type="Gene3D" id="1.10.287.920">
    <property type="entry name" value="Pheromone alpha factor receptor"/>
    <property type="match status" value="1"/>
</dbReference>
<accession>A0ABR1LRT6</accession>
<name>A0ABR1LRT6_9PEZI</name>
<keyword evidence="2" id="KW-0812">Transmembrane</keyword>
<dbReference type="EMBL" id="JBBPDW010000032">
    <property type="protein sequence ID" value="KAK7537891.1"/>
    <property type="molecule type" value="Genomic_DNA"/>
</dbReference>
<feature type="transmembrane region" description="Helical" evidence="2">
    <location>
        <begin position="130"/>
        <end position="151"/>
    </location>
</feature>
<dbReference type="InterPro" id="IPR027458">
    <property type="entry name" value="STE2_TM1-TM2_sf"/>
</dbReference>
<feature type="transmembrane region" description="Helical" evidence="2">
    <location>
        <begin position="245"/>
        <end position="266"/>
    </location>
</feature>
<gene>
    <name evidence="3" type="ORF">IWX46DRAFT_244339</name>
</gene>
<dbReference type="PRINTS" id="PR00250">
    <property type="entry name" value="GPCRSTE2"/>
</dbReference>
<sequence length="393" mass="43172">MATMADSASDVPSTSFNPFDQVVFFRMEDGTRIPVDMAGLRLYAQYAIRTCINYATQIGASIILLAILLVLTKHEKRRSPIFIFNTLSLILNILRTVFSCLYFTGAWWDPYSYFSGDYSNITDVDIADSVAATILTLALVICIEISLVLQVRVVCVTIPKTQRYALVVLSSLFALTAVAIRFVATVLNVQAIMGIFTTGPDFANASNITITISICFFSLVFVGKLAHAIRNRRRLGLKQFGPMQIIFVMGCNTMVIPAIFSILQYFTSAPMLGSQALTLVAIFLPLSAIWASTKVEGEGVASRGHDAHHKLFGSFGWRRDRNPSAVSESTSTAPLKGPASPMSQKTADSETTQVDLEIGNETHVYGTHNTTTTIRRLQTIEEKSEHELTRSGV</sequence>
<evidence type="ECO:0000313" key="4">
    <source>
        <dbReference type="Proteomes" id="UP001365128"/>
    </source>
</evidence>
<evidence type="ECO:0000256" key="1">
    <source>
        <dbReference type="SAM" id="MobiDB-lite"/>
    </source>
</evidence>
<feature type="transmembrane region" description="Helical" evidence="2">
    <location>
        <begin position="163"/>
        <end position="184"/>
    </location>
</feature>
<keyword evidence="4" id="KW-1185">Reference proteome</keyword>
<feature type="compositionally biased region" description="Polar residues" evidence="1">
    <location>
        <begin position="341"/>
        <end position="352"/>
    </location>
</feature>
<dbReference type="PANTHER" id="PTHR28009:SF1">
    <property type="entry name" value="PHEROMONE ALPHA FACTOR RECEPTOR"/>
    <property type="match status" value="1"/>
</dbReference>
<reference evidence="3 4" key="1">
    <citation type="submission" date="2024-04" db="EMBL/GenBank/DDBJ databases">
        <title>Phyllosticta paracitricarpa is synonymous to the EU quarantine fungus P. citricarpa based on phylogenomic analyses.</title>
        <authorList>
            <consortium name="Lawrence Berkeley National Laboratory"/>
            <person name="Van Ingen-Buijs V.A."/>
            <person name="Van Westerhoven A.C."/>
            <person name="Haridas S."/>
            <person name="Skiadas P."/>
            <person name="Martin F."/>
            <person name="Groenewald J.Z."/>
            <person name="Crous P.W."/>
            <person name="Seidl M.F."/>
        </authorList>
    </citation>
    <scope>NUCLEOTIDE SEQUENCE [LARGE SCALE GENOMIC DNA]</scope>
    <source>
        <strain evidence="3 4">CBS 122670</strain>
    </source>
</reference>
<evidence type="ECO:0000313" key="3">
    <source>
        <dbReference type="EMBL" id="KAK7537891.1"/>
    </source>
</evidence>
<feature type="compositionally biased region" description="Polar residues" evidence="1">
    <location>
        <begin position="324"/>
        <end position="333"/>
    </location>
</feature>
<keyword evidence="2" id="KW-0472">Membrane</keyword>
<keyword evidence="3" id="KW-0675">Receptor</keyword>
<feature type="transmembrane region" description="Helical" evidence="2">
    <location>
        <begin position="204"/>
        <end position="225"/>
    </location>
</feature>
<proteinExistence type="predicted"/>
<feature type="transmembrane region" description="Helical" evidence="2">
    <location>
        <begin position="46"/>
        <end position="70"/>
    </location>
</feature>
<feature type="transmembrane region" description="Helical" evidence="2">
    <location>
        <begin position="82"/>
        <end position="108"/>
    </location>
</feature>
<dbReference type="Proteomes" id="UP001365128">
    <property type="component" value="Unassembled WGS sequence"/>
</dbReference>
<dbReference type="InterPro" id="IPR000366">
    <property type="entry name" value="GPCR_STE2"/>
</dbReference>
<dbReference type="CDD" id="cd14939">
    <property type="entry name" value="7tmD_STE2"/>
    <property type="match status" value="1"/>
</dbReference>
<dbReference type="PANTHER" id="PTHR28009">
    <property type="entry name" value="PHEROMONE ALPHA FACTOR RECEPTOR"/>
    <property type="match status" value="1"/>
</dbReference>
<comment type="caution">
    <text evidence="3">The sequence shown here is derived from an EMBL/GenBank/DDBJ whole genome shotgun (WGS) entry which is preliminary data.</text>
</comment>
<protein>
    <submittedName>
        <fullName evidence="3">Mating-type alpha-pheromone receptor PreB</fullName>
    </submittedName>
</protein>
<keyword evidence="2" id="KW-1133">Transmembrane helix</keyword>
<organism evidence="3 4">
    <name type="scientific">Phyllosticta citricarpa</name>
    <dbReference type="NCBI Taxonomy" id="55181"/>
    <lineage>
        <taxon>Eukaryota</taxon>
        <taxon>Fungi</taxon>
        <taxon>Dikarya</taxon>
        <taxon>Ascomycota</taxon>
        <taxon>Pezizomycotina</taxon>
        <taxon>Dothideomycetes</taxon>
        <taxon>Dothideomycetes incertae sedis</taxon>
        <taxon>Botryosphaeriales</taxon>
        <taxon>Phyllostictaceae</taxon>
        <taxon>Phyllosticta</taxon>
    </lineage>
</organism>
<dbReference type="Pfam" id="PF02116">
    <property type="entry name" value="STE2"/>
    <property type="match status" value="1"/>
</dbReference>
<evidence type="ECO:0000256" key="2">
    <source>
        <dbReference type="SAM" id="Phobius"/>
    </source>
</evidence>
<feature type="region of interest" description="Disordered" evidence="1">
    <location>
        <begin position="322"/>
        <end position="352"/>
    </location>
</feature>
<feature type="transmembrane region" description="Helical" evidence="2">
    <location>
        <begin position="272"/>
        <end position="293"/>
    </location>
</feature>